<evidence type="ECO:0000313" key="2">
    <source>
        <dbReference type="EMBL" id="MEE2057269.1"/>
    </source>
</evidence>
<protein>
    <submittedName>
        <fullName evidence="2">SDR family NAD(P)-dependent oxidoreductase</fullName>
    </submittedName>
</protein>
<evidence type="ECO:0000313" key="3">
    <source>
        <dbReference type="Proteomes" id="UP001336020"/>
    </source>
</evidence>
<reference evidence="2 3" key="1">
    <citation type="submission" date="2023-07" db="EMBL/GenBank/DDBJ databases">
        <authorList>
            <person name="Girao M."/>
            <person name="Carvalho M.F."/>
        </authorList>
    </citation>
    <scope>NUCLEOTIDE SEQUENCE [LARGE SCALE GENOMIC DNA]</scope>
    <source>
        <strain evidence="2 3">YIM65754</strain>
    </source>
</reference>
<dbReference type="InterPro" id="IPR036291">
    <property type="entry name" value="NAD(P)-bd_dom_sf"/>
</dbReference>
<dbReference type="InterPro" id="IPR002347">
    <property type="entry name" value="SDR_fam"/>
</dbReference>
<proteinExistence type="predicted"/>
<dbReference type="RefSeq" id="WP_330132517.1">
    <property type="nucleotide sequence ID" value="NZ_JAUTXY010000002.1"/>
</dbReference>
<gene>
    <name evidence="2" type="ORF">Q7514_06980</name>
</gene>
<evidence type="ECO:0000256" key="1">
    <source>
        <dbReference type="ARBA" id="ARBA00023002"/>
    </source>
</evidence>
<dbReference type="Pfam" id="PF00106">
    <property type="entry name" value="adh_short"/>
    <property type="match status" value="1"/>
</dbReference>
<keyword evidence="3" id="KW-1185">Reference proteome</keyword>
<dbReference type="PANTHER" id="PTHR47534:SF3">
    <property type="entry name" value="ALCOHOL DEHYDROGENASE-LIKE C-TERMINAL DOMAIN-CONTAINING PROTEIN"/>
    <property type="match status" value="1"/>
</dbReference>
<accession>A0ABU7L7I6</accession>
<dbReference type="SUPFAM" id="SSF51735">
    <property type="entry name" value="NAD(P)-binding Rossmann-fold domains"/>
    <property type="match status" value="1"/>
</dbReference>
<sequence>MPEPDPTCSRVIVISGGTDGMGRALALARAGRGDTVVALGSNLDKGRRLLADADKSSVAGRVEFIRVDLSSVGQTRAAIGEIIARHDVIDALVLFANRQAPERTTTAEGFEQTFALYYLSRYILGYGLLSLLRRSEAGVIVNVAGVGMVKGKIHWDDLQLENDYGMVAAQLQAGRANDLLGVAFAEQPDNPVRYVLYHPGFTRSGDLSPLPAVLRASLSVAARLAARPIAESIAPIHEFIDTPPSAPLTAIDRGKPVPLTLRTLDPANARHLAEATSSLLETVDRARP</sequence>
<dbReference type="EMBL" id="JAUTXY010000002">
    <property type="protein sequence ID" value="MEE2057269.1"/>
    <property type="molecule type" value="Genomic_DNA"/>
</dbReference>
<dbReference type="PANTHER" id="PTHR47534">
    <property type="entry name" value="YALI0E05731P"/>
    <property type="match status" value="1"/>
</dbReference>
<name>A0ABU7L7I6_9NOCA</name>
<comment type="caution">
    <text evidence="2">The sequence shown here is derived from an EMBL/GenBank/DDBJ whole genome shotgun (WGS) entry which is preliminary data.</text>
</comment>
<dbReference type="PRINTS" id="PR00081">
    <property type="entry name" value="GDHRDH"/>
</dbReference>
<keyword evidence="1" id="KW-0560">Oxidoreductase</keyword>
<organism evidence="2 3">
    <name type="scientific">Rhodococcus artemisiae</name>
    <dbReference type="NCBI Taxonomy" id="714159"/>
    <lineage>
        <taxon>Bacteria</taxon>
        <taxon>Bacillati</taxon>
        <taxon>Actinomycetota</taxon>
        <taxon>Actinomycetes</taxon>
        <taxon>Mycobacteriales</taxon>
        <taxon>Nocardiaceae</taxon>
        <taxon>Rhodococcus</taxon>
    </lineage>
</organism>
<dbReference type="Gene3D" id="3.40.50.720">
    <property type="entry name" value="NAD(P)-binding Rossmann-like Domain"/>
    <property type="match status" value="1"/>
</dbReference>
<dbReference type="InterPro" id="IPR052228">
    <property type="entry name" value="Sec_Metab_Biosynth_Oxidored"/>
</dbReference>
<dbReference type="Proteomes" id="UP001336020">
    <property type="component" value="Unassembled WGS sequence"/>
</dbReference>